<accession>A0A1E4SB98</accession>
<feature type="compositionally biased region" description="Basic and acidic residues" evidence="1">
    <location>
        <begin position="1495"/>
        <end position="1519"/>
    </location>
</feature>
<name>A0A1E4SB98_9ASCO</name>
<proteinExistence type="predicted"/>
<dbReference type="SUPFAM" id="SSF48371">
    <property type="entry name" value="ARM repeat"/>
    <property type="match status" value="1"/>
</dbReference>
<dbReference type="EMBL" id="KV453917">
    <property type="protein sequence ID" value="ODV76794.1"/>
    <property type="molecule type" value="Genomic_DNA"/>
</dbReference>
<dbReference type="Pfam" id="PF01369">
    <property type="entry name" value="Sec7"/>
    <property type="match status" value="1"/>
</dbReference>
<feature type="compositionally biased region" description="Polar residues" evidence="1">
    <location>
        <begin position="1"/>
        <end position="10"/>
    </location>
</feature>
<dbReference type="GO" id="GO:0016192">
    <property type="term" value="P:vesicle-mediated transport"/>
    <property type="evidence" value="ECO:0007669"/>
    <property type="project" value="UniProtKB-ARBA"/>
</dbReference>
<dbReference type="Pfam" id="PF23325">
    <property type="entry name" value="TPR_28"/>
    <property type="match status" value="1"/>
</dbReference>
<dbReference type="STRING" id="984487.A0A1E4SB98"/>
<dbReference type="InterPro" id="IPR035999">
    <property type="entry name" value="Sec7_dom_sf"/>
</dbReference>
<dbReference type="GO" id="GO:0032012">
    <property type="term" value="P:regulation of ARF protein signal transduction"/>
    <property type="evidence" value="ECO:0007669"/>
    <property type="project" value="InterPro"/>
</dbReference>
<dbReference type="Gene3D" id="1.10.220.20">
    <property type="match status" value="1"/>
</dbReference>
<feature type="compositionally biased region" description="Basic and acidic residues" evidence="1">
    <location>
        <begin position="301"/>
        <end position="317"/>
    </location>
</feature>
<reference evidence="4" key="1">
    <citation type="submission" date="2016-05" db="EMBL/GenBank/DDBJ databases">
        <title>Comparative genomics of biotechnologically important yeasts.</title>
        <authorList>
            <consortium name="DOE Joint Genome Institute"/>
            <person name="Riley R."/>
            <person name="Haridas S."/>
            <person name="Wolfe K.H."/>
            <person name="Lopes M.R."/>
            <person name="Hittinger C.T."/>
            <person name="Goker M."/>
            <person name="Salamov A."/>
            <person name="Wisecaver J."/>
            <person name="Long T.M."/>
            <person name="Aerts A.L."/>
            <person name="Barry K."/>
            <person name="Choi C."/>
            <person name="Clum A."/>
            <person name="Coughlan A.Y."/>
            <person name="Deshpande S."/>
            <person name="Douglass A.P."/>
            <person name="Hanson S.J."/>
            <person name="Klenk H.-P."/>
            <person name="Labutti K."/>
            <person name="Lapidus A."/>
            <person name="Lindquist E."/>
            <person name="Lipzen A."/>
            <person name="Meier-Kolthoff J.P."/>
            <person name="Ohm R.A."/>
            <person name="Otillar R.P."/>
            <person name="Pangilinan J."/>
            <person name="Peng Y."/>
            <person name="Rokas A."/>
            <person name="Rosa C.A."/>
            <person name="Scheuner C."/>
            <person name="Sibirny A.A."/>
            <person name="Slot J.C."/>
            <person name="Stielow J.B."/>
            <person name="Sun H."/>
            <person name="Kurtzman C.P."/>
            <person name="Blackwell M."/>
            <person name="Grigoriev I.V."/>
            <person name="Jeffries T.W."/>
        </authorList>
    </citation>
    <scope>NUCLEOTIDE SEQUENCE [LARGE SCALE GENOMIC DNA]</scope>
    <source>
        <strain evidence="4">NRRL Y-17324</strain>
    </source>
</reference>
<evidence type="ECO:0000313" key="3">
    <source>
        <dbReference type="EMBL" id="ODV76794.1"/>
    </source>
</evidence>
<dbReference type="OrthoDB" id="10258608at2759"/>
<protein>
    <submittedName>
        <fullName evidence="3">GDP/GTP exchange factor for ARF</fullName>
    </submittedName>
</protein>
<evidence type="ECO:0000259" key="2">
    <source>
        <dbReference type="PROSITE" id="PS50190"/>
    </source>
</evidence>
<dbReference type="CDD" id="cd00171">
    <property type="entry name" value="Sec7"/>
    <property type="match status" value="1"/>
</dbReference>
<dbReference type="PANTHER" id="PTHR10663:SF388">
    <property type="entry name" value="GOLGI-SPECIFIC BREFELDIN A-RESISTANCE GUANINE NUCLEOTIDE EXCHANGE FACTOR 1"/>
    <property type="match status" value="1"/>
</dbReference>
<gene>
    <name evidence="3" type="ORF">CANTADRAFT_27566</name>
</gene>
<dbReference type="Gene3D" id="1.10.1000.11">
    <property type="entry name" value="Arf Nucleotide-binding Site Opener,domain 2"/>
    <property type="match status" value="1"/>
</dbReference>
<feature type="region of interest" description="Disordered" evidence="1">
    <location>
        <begin position="1493"/>
        <end position="1519"/>
    </location>
</feature>
<dbReference type="InterPro" id="IPR032691">
    <property type="entry name" value="Mon2/Sec7/BIG1-like_HUS"/>
</dbReference>
<feature type="compositionally biased region" description="Basic and acidic residues" evidence="1">
    <location>
        <begin position="700"/>
        <end position="711"/>
    </location>
</feature>
<feature type="domain" description="SEC7" evidence="2">
    <location>
        <begin position="568"/>
        <end position="784"/>
    </location>
</feature>
<feature type="region of interest" description="Disordered" evidence="1">
    <location>
        <begin position="697"/>
        <end position="720"/>
    </location>
</feature>
<feature type="region of interest" description="Disordered" evidence="1">
    <location>
        <begin position="297"/>
        <end position="335"/>
    </location>
</feature>
<dbReference type="Pfam" id="PF12783">
    <property type="entry name" value="Sec7-like_HUS"/>
    <property type="match status" value="1"/>
</dbReference>
<organism evidence="3 4">
    <name type="scientific">Suhomyces tanzawaensis NRRL Y-17324</name>
    <dbReference type="NCBI Taxonomy" id="984487"/>
    <lineage>
        <taxon>Eukaryota</taxon>
        <taxon>Fungi</taxon>
        <taxon>Dikarya</taxon>
        <taxon>Ascomycota</taxon>
        <taxon>Saccharomycotina</taxon>
        <taxon>Pichiomycetes</taxon>
        <taxon>Debaryomycetaceae</taxon>
        <taxon>Suhomyces</taxon>
    </lineage>
</organism>
<dbReference type="InterPro" id="IPR056604">
    <property type="entry name" value="GBF1-like_TPR"/>
</dbReference>
<dbReference type="SMART" id="SM00222">
    <property type="entry name" value="Sec7"/>
    <property type="match status" value="1"/>
</dbReference>
<feature type="compositionally biased region" description="Basic and acidic residues" evidence="1">
    <location>
        <begin position="326"/>
        <end position="335"/>
    </location>
</feature>
<sequence length="1519" mass="170976">MAPSSKSPTPGFSHVKVRANHHQDQTTNMVGIDPITLMINECMILSSAMRKSTRWSQSGVAAILGAGDIFGEDESLTHSLGLSSSVSNNGVRPTSDNPLFSSFLQLRAILTDAVDIYQIDSLTLLQPFLLAVKSSSTSGHITSLALNSISKFLKYEIISYKSENLQSTLVQISSSLTHCRFEAADQNSDDAVLLKVLRLLEEIIESPLSNLLPNEVVSEIIQTCLSLACNKKRNEVLRRAAEMAMISITFRIFTKLKHIKPESKNDDLQTNFNDTQLPEDIIGGTEYAQSLMGTPVPEIHPVQEDSENRSEELDTTDKQGTAPASKPKEPSKSELEEPYDIICINEFLGILISMISPTNQYQHMESTRVFALNLINTAIEVSGIEIPKHPSLLSLVSDPISKHIVQIITTTDSPALLQASLQLFSTLAIMLGTHLKSQIELTLTLISQSILPSTSKNTKQTDNLKNANVSSRNPISKEMLIESLSLLWTRSPTFFTNLFIDYDCDFDKSDLAVKLLEFLCKLSLSESSTITTENVPPICLESILLFISGVNDRIKGLNKDLSDLPIPQLIENKNQKTSFIKCADLLNDKPKEGIKALESNGFISDQKNIPELANFFFTKSGRLNKKVLGEFLAKPSSIEILRSFIKLFDFAEMRVDEALRILLKTFRLPGESQQIERIVELFAERYVECQAESDANAVKLSEEEKDEKNESAQKAPIQEPVRPDRDSVFILSYSIILLNTDLHNPQVKKQMMLDDYKRNLRGVYNGKDFPEWYLAKIYQTIKDKEIIMPEEHHGTDKWFDDTWNNLISIQALSSPIETEHSSEEVCQFDKVLFESIIEILISTLISVFKEASDDHIITRLMSSIDKCANICLYYNLGSSIDKLIGFLADLTTLTSTGVSSRASASPSADDLRDEIPVTQIRLEEKQQTITTSEMSVWFGRDFKAQLSVVVLFRLIKKNDCKISPSWSKIIEIIFKLFENCLLEPNLFSDFQKKLKIPSLSKVRPRFTINKTKPVNSSGLLSTFSSFLKGYSDQPPEPTDQEIESTLSTIDCVKSINIPSIFEMISRGPPGDLALFVELLLESFPKYNDESKRYYETETLFLLEICVCFALLAEDDTLFRKVLSKSDPEQISPKNKLRLLCYKLLLFRKVTDGKIENKETETPSDISTIKSLIVDLHTFDKEILSKQGAQLVQPILSLIDHESWCFSQLINDEDYWKVLRLLGSIQILAPELLDFVEGLLKNSPKDISPDNYMFVLGLLDEISSSGAIGSQFEQESDAKQIKIDDPFYEDLVVVSKRSITLTHDLQAIVQREDFNSNDLSFSLIQALAHQCFNPCREVRGFALSNLQLLVLSVETTDHLTPHGIFEYGLFPLLSELSKIEVLQTDPKGFVKTQSETLSLTSKVFLKYSNDFKGEEINQVWLGILDHINTLNEKGAKVSNQEVAFKESVSELIKNMVLVLQSNGILTPEKEEIWSATWQKIEGVNPELQASLMPQETKVEQVEQVEEKEQLEKQDEEKEKA</sequence>
<feature type="region of interest" description="Disordered" evidence="1">
    <location>
        <begin position="1"/>
        <end position="25"/>
    </location>
</feature>
<dbReference type="Proteomes" id="UP000094285">
    <property type="component" value="Unassembled WGS sequence"/>
</dbReference>
<dbReference type="SUPFAM" id="SSF48425">
    <property type="entry name" value="Sec7 domain"/>
    <property type="match status" value="1"/>
</dbReference>
<evidence type="ECO:0000256" key="1">
    <source>
        <dbReference type="SAM" id="MobiDB-lite"/>
    </source>
</evidence>
<keyword evidence="4" id="KW-1185">Reference proteome</keyword>
<dbReference type="PROSITE" id="PS50190">
    <property type="entry name" value="SEC7"/>
    <property type="match status" value="1"/>
</dbReference>
<evidence type="ECO:0000313" key="4">
    <source>
        <dbReference type="Proteomes" id="UP000094285"/>
    </source>
</evidence>
<dbReference type="GeneID" id="30982283"/>
<dbReference type="InterPro" id="IPR000904">
    <property type="entry name" value="Sec7_dom"/>
</dbReference>
<dbReference type="InterPro" id="IPR023394">
    <property type="entry name" value="Sec7_C_sf"/>
</dbReference>
<dbReference type="RefSeq" id="XP_020061916.1">
    <property type="nucleotide sequence ID" value="XM_020208146.1"/>
</dbReference>
<dbReference type="InterPro" id="IPR016024">
    <property type="entry name" value="ARM-type_fold"/>
</dbReference>
<dbReference type="GO" id="GO:0005085">
    <property type="term" value="F:guanyl-nucleotide exchange factor activity"/>
    <property type="evidence" value="ECO:0007669"/>
    <property type="project" value="InterPro"/>
</dbReference>
<dbReference type="GO" id="GO:0005794">
    <property type="term" value="C:Golgi apparatus"/>
    <property type="evidence" value="ECO:0007669"/>
    <property type="project" value="UniProtKB-ARBA"/>
</dbReference>
<dbReference type="PANTHER" id="PTHR10663">
    <property type="entry name" value="GUANYL-NUCLEOTIDE EXCHANGE FACTOR"/>
    <property type="match status" value="1"/>
</dbReference>